<feature type="region of interest" description="Disordered" evidence="1">
    <location>
        <begin position="19"/>
        <end position="51"/>
    </location>
</feature>
<accession>A0AAD4YW62</accession>
<dbReference type="Proteomes" id="UP001054821">
    <property type="component" value="Chromosome 6"/>
</dbReference>
<dbReference type="AlphaFoldDB" id="A0AAD4YW62"/>
<proteinExistence type="predicted"/>
<comment type="caution">
    <text evidence="2">The sequence shown here is derived from an EMBL/GenBank/DDBJ whole genome shotgun (WGS) entry which is preliminary data.</text>
</comment>
<sequence length="141" mass="16031">MSTKNKSIEVGASHEGSWLRKTTLAKPTKSKFSMATSSSKKQKPAKRISSPMGTGVFGVRVFIPRDPNRCSPLLHVDLEEHISFKLTLKQKKKCGNNDKCATWGKSSSMCGYWRAWEVWACAKAKRDLHHQLVHFRVNWNQ</sequence>
<protein>
    <submittedName>
        <fullName evidence="2">Uncharacterized protein</fullName>
    </submittedName>
</protein>
<name>A0AAD4YW62_PRUDU</name>
<keyword evidence="3" id="KW-1185">Reference proteome</keyword>
<feature type="compositionally biased region" description="Polar residues" evidence="1">
    <location>
        <begin position="30"/>
        <end position="39"/>
    </location>
</feature>
<evidence type="ECO:0000313" key="3">
    <source>
        <dbReference type="Proteomes" id="UP001054821"/>
    </source>
</evidence>
<dbReference type="EMBL" id="JAJFAZ020000006">
    <property type="protein sequence ID" value="KAI5324622.1"/>
    <property type="molecule type" value="Genomic_DNA"/>
</dbReference>
<evidence type="ECO:0000256" key="1">
    <source>
        <dbReference type="SAM" id="MobiDB-lite"/>
    </source>
</evidence>
<gene>
    <name evidence="2" type="ORF">L3X38_033695</name>
</gene>
<reference evidence="2 3" key="1">
    <citation type="journal article" date="2022" name="G3 (Bethesda)">
        <title>Whole-genome sequence and methylome profiling of the almond [Prunus dulcis (Mill.) D.A. Webb] cultivar 'Nonpareil'.</title>
        <authorList>
            <person name="D'Amico-Willman K.M."/>
            <person name="Ouma W.Z."/>
            <person name="Meulia T."/>
            <person name="Sideli G.M."/>
            <person name="Gradziel T.M."/>
            <person name="Fresnedo-Ramirez J."/>
        </authorList>
    </citation>
    <scope>NUCLEOTIDE SEQUENCE [LARGE SCALE GENOMIC DNA]</scope>
    <source>
        <strain evidence="2">Clone GOH B32 T37-40</strain>
    </source>
</reference>
<organism evidence="2 3">
    <name type="scientific">Prunus dulcis</name>
    <name type="common">Almond</name>
    <name type="synonym">Amygdalus dulcis</name>
    <dbReference type="NCBI Taxonomy" id="3755"/>
    <lineage>
        <taxon>Eukaryota</taxon>
        <taxon>Viridiplantae</taxon>
        <taxon>Streptophyta</taxon>
        <taxon>Embryophyta</taxon>
        <taxon>Tracheophyta</taxon>
        <taxon>Spermatophyta</taxon>
        <taxon>Magnoliopsida</taxon>
        <taxon>eudicotyledons</taxon>
        <taxon>Gunneridae</taxon>
        <taxon>Pentapetalae</taxon>
        <taxon>rosids</taxon>
        <taxon>fabids</taxon>
        <taxon>Rosales</taxon>
        <taxon>Rosaceae</taxon>
        <taxon>Amygdaloideae</taxon>
        <taxon>Amygdaleae</taxon>
        <taxon>Prunus</taxon>
    </lineage>
</organism>
<evidence type="ECO:0000313" key="2">
    <source>
        <dbReference type="EMBL" id="KAI5324622.1"/>
    </source>
</evidence>